<accession>A0AAD9YYT9</accession>
<organism evidence="3 4">
    <name type="scientific">Lepraria neglecta</name>
    <dbReference type="NCBI Taxonomy" id="209136"/>
    <lineage>
        <taxon>Eukaryota</taxon>
        <taxon>Fungi</taxon>
        <taxon>Dikarya</taxon>
        <taxon>Ascomycota</taxon>
        <taxon>Pezizomycotina</taxon>
        <taxon>Lecanoromycetes</taxon>
        <taxon>OSLEUM clade</taxon>
        <taxon>Lecanoromycetidae</taxon>
        <taxon>Lecanorales</taxon>
        <taxon>Lecanorineae</taxon>
        <taxon>Stereocaulaceae</taxon>
        <taxon>Lepraria</taxon>
    </lineage>
</organism>
<dbReference type="GO" id="GO:0005634">
    <property type="term" value="C:nucleus"/>
    <property type="evidence" value="ECO:0007669"/>
    <property type="project" value="TreeGrafter"/>
</dbReference>
<protein>
    <recommendedName>
        <fullName evidence="2">DUF4211 domain-containing protein</fullName>
    </recommendedName>
</protein>
<feature type="compositionally biased region" description="Acidic residues" evidence="1">
    <location>
        <begin position="321"/>
        <end position="332"/>
    </location>
</feature>
<comment type="caution">
    <text evidence="3">The sequence shown here is derived from an EMBL/GenBank/DDBJ whole genome shotgun (WGS) entry which is preliminary data.</text>
</comment>
<feature type="domain" description="DUF4211" evidence="2">
    <location>
        <begin position="414"/>
        <end position="552"/>
    </location>
</feature>
<feature type="compositionally biased region" description="Basic and acidic residues" evidence="1">
    <location>
        <begin position="104"/>
        <end position="115"/>
    </location>
</feature>
<name>A0AAD9YYT9_9LECA</name>
<feature type="compositionally biased region" description="Basic and acidic residues" evidence="1">
    <location>
        <begin position="311"/>
        <end position="320"/>
    </location>
</feature>
<dbReference type="PANTHER" id="PTHR14689:SF0">
    <property type="entry name" value="COILED-COIL DOMAIN-CONTAINING PROTEIN 82"/>
    <property type="match status" value="1"/>
</dbReference>
<dbReference type="Proteomes" id="UP001276659">
    <property type="component" value="Unassembled WGS sequence"/>
</dbReference>
<keyword evidence="4" id="KW-1185">Reference proteome</keyword>
<evidence type="ECO:0000313" key="4">
    <source>
        <dbReference type="Proteomes" id="UP001276659"/>
    </source>
</evidence>
<proteinExistence type="predicted"/>
<reference evidence="3" key="1">
    <citation type="submission" date="2022-11" db="EMBL/GenBank/DDBJ databases">
        <title>Chromosomal genome sequence assembly and mating type (MAT) locus characterization of the leprose asexual lichenized fungus Lepraria neglecta (Nyl.) Erichsen.</title>
        <authorList>
            <person name="Allen J.L."/>
            <person name="Pfeffer B."/>
        </authorList>
    </citation>
    <scope>NUCLEOTIDE SEQUENCE</scope>
    <source>
        <strain evidence="3">Allen 5258</strain>
    </source>
</reference>
<feature type="compositionally biased region" description="Polar residues" evidence="1">
    <location>
        <begin position="89"/>
        <end position="103"/>
    </location>
</feature>
<evidence type="ECO:0000259" key="2">
    <source>
        <dbReference type="Pfam" id="PF13926"/>
    </source>
</evidence>
<feature type="compositionally biased region" description="Polar residues" evidence="1">
    <location>
        <begin position="62"/>
        <end position="81"/>
    </location>
</feature>
<feature type="compositionally biased region" description="Acidic residues" evidence="1">
    <location>
        <begin position="556"/>
        <end position="568"/>
    </location>
</feature>
<evidence type="ECO:0000256" key="1">
    <source>
        <dbReference type="SAM" id="MobiDB-lite"/>
    </source>
</evidence>
<feature type="compositionally biased region" description="Low complexity" evidence="1">
    <location>
        <begin position="281"/>
        <end position="295"/>
    </location>
</feature>
<dbReference type="InterPro" id="IPR025451">
    <property type="entry name" value="DUF4211"/>
</dbReference>
<feature type="compositionally biased region" description="Polar residues" evidence="1">
    <location>
        <begin position="244"/>
        <end position="258"/>
    </location>
</feature>
<feature type="compositionally biased region" description="Basic and acidic residues" evidence="1">
    <location>
        <begin position="259"/>
        <end position="275"/>
    </location>
</feature>
<feature type="compositionally biased region" description="Basic and acidic residues" evidence="1">
    <location>
        <begin position="361"/>
        <end position="375"/>
    </location>
</feature>
<evidence type="ECO:0000313" key="3">
    <source>
        <dbReference type="EMBL" id="KAK3166777.1"/>
    </source>
</evidence>
<sequence>MSAPRKSIRKKRQTQLSFSPLPSSSPAASRYPDQIQRRAASVRYDSDASSPAKRRRMEDSSPNKMTSSPLAKSIFGGQTIQVVVESPSKRSAQLPTPAPSSQLEVKDQLHERGMHSVDPGVQGHVDRTVADSSSDDLQILPKSRPKSGANVAEPIFGGLSTTQSVGSMKDFSSEEDDVPVLSARRNRAPPIRLSSDEGSGPQAPPKPVTPTKRLRARPVSYTVRSDSSDESEAEAPAKKLRQKLSISPQSNNTVSSTDRGTRGPKEQLANEKSSEAEGAIIVSDGSEGSSSEDIVATPARKRRNTAQLRSPARETNHSAENDSELDLQDEVDDLKGTSDIEIRETRTRGAPESSARNARQQKLEELRRRRAGIREEGEEAESEQKDSDVAEISEPEPIHHAMRRGGNLDEYEEDFVDDDDDTLGVEMDSEALRRAIPIEFTHHANKKTIEHFKDEVEWMVHNKLNPAFDRYDEIYEVAHRKLDDEFKAYAGSKFISPVWAPEFDAALKARPDFYRTDIPTMLEHKCDACRRTNHPPKHRVTFTGKPYDRKTLEPIANDDEDDDDSDQSDDNKSSSSEHEENFFLGRFCCANAEMGHALYHWRYALNHNVLEWLAMQGHMTPQKIVERDNMRQKKREKIANKVVDGMEATGVMRKLYREFKESLAAARDAKPTRFSNHR</sequence>
<feature type="region of interest" description="Disordered" evidence="1">
    <location>
        <begin position="1"/>
        <end position="392"/>
    </location>
</feature>
<feature type="region of interest" description="Disordered" evidence="1">
    <location>
        <begin position="533"/>
        <end position="577"/>
    </location>
</feature>
<dbReference type="Pfam" id="PF13926">
    <property type="entry name" value="DUF4211"/>
    <property type="match status" value="1"/>
</dbReference>
<dbReference type="EMBL" id="JASNWA010000011">
    <property type="protein sequence ID" value="KAK3166777.1"/>
    <property type="molecule type" value="Genomic_DNA"/>
</dbReference>
<feature type="compositionally biased region" description="Low complexity" evidence="1">
    <location>
        <begin position="16"/>
        <end position="29"/>
    </location>
</feature>
<gene>
    <name evidence="3" type="ORF">OEA41_009902</name>
</gene>
<feature type="compositionally biased region" description="Basic residues" evidence="1">
    <location>
        <begin position="1"/>
        <end position="13"/>
    </location>
</feature>
<feature type="compositionally biased region" description="Basic and acidic residues" evidence="1">
    <location>
        <begin position="333"/>
        <end position="349"/>
    </location>
</feature>
<dbReference type="AlphaFoldDB" id="A0AAD9YYT9"/>
<dbReference type="PANTHER" id="PTHR14689">
    <property type="entry name" value="PHORBOL-ESTER_DAG-TYPE DOMAIN-CONTAINING PROTEIN"/>
    <property type="match status" value="1"/>
</dbReference>